<keyword evidence="6 7" id="KW-0503">Monooxygenase</keyword>
<sequence>MDDPSPFTETTGSARFAAYRALTADGPVRQVTLFTGVRVWVVAGYDEARALLTHPGVVRSTDEVPHRDALPAELAAAMNTHLLSANPPEHTRLRALVSAGFTRGRVAELAPRIAGLAADLADAMAAADPAGSVELVTEYASPLPVAVIAELVGVPAVDRDAFRHWSSIVSYGAVYPADVWIGATREMVDYLRGLIAAKQAAPADDLLSALLAVRADDGDRLSVDELTSMVFLLLAAGHETTAHLIGTAVYQLLTAPDQLALLRAEPDRLPDAIEELLRLDGPVQSTIPAWTTTEVRLGDTTIPAGQVVLAAVLAANRDPRRYAEPDRLDLHRAPARHLAFGHGIHHCLGAPLARLEARIALRTLLDRFPRLRLADPGSEPERHPALLFNGLRALPVRLH</sequence>
<dbReference type="InterPro" id="IPR036396">
    <property type="entry name" value="Cyt_P450_sf"/>
</dbReference>
<dbReference type="InterPro" id="IPR002397">
    <property type="entry name" value="Cyt_P450_B"/>
</dbReference>
<dbReference type="CDD" id="cd11029">
    <property type="entry name" value="CYP107-like"/>
    <property type="match status" value="1"/>
</dbReference>
<dbReference type="Proteomes" id="UP000611640">
    <property type="component" value="Chromosome"/>
</dbReference>
<dbReference type="PANTHER" id="PTHR46696:SF1">
    <property type="entry name" value="CYTOCHROME P450 YJIB-RELATED"/>
    <property type="match status" value="1"/>
</dbReference>
<gene>
    <name evidence="8" type="ORF">Athai_31810</name>
</gene>
<evidence type="ECO:0000256" key="7">
    <source>
        <dbReference type="RuleBase" id="RU000461"/>
    </source>
</evidence>
<evidence type="ECO:0000256" key="6">
    <source>
        <dbReference type="ARBA" id="ARBA00023033"/>
    </source>
</evidence>
<dbReference type="SUPFAM" id="SSF48264">
    <property type="entry name" value="Cytochrome P450"/>
    <property type="match status" value="1"/>
</dbReference>
<keyword evidence="3 7" id="KW-0479">Metal-binding</keyword>
<dbReference type="RefSeq" id="WP_203962166.1">
    <property type="nucleotide sequence ID" value="NZ_AP023355.1"/>
</dbReference>
<proteinExistence type="inferred from homology"/>
<keyword evidence="9" id="KW-1185">Reference proteome</keyword>
<dbReference type="InterPro" id="IPR001128">
    <property type="entry name" value="Cyt_P450"/>
</dbReference>
<evidence type="ECO:0000256" key="3">
    <source>
        <dbReference type="ARBA" id="ARBA00022723"/>
    </source>
</evidence>
<dbReference type="Gene3D" id="1.10.630.10">
    <property type="entry name" value="Cytochrome P450"/>
    <property type="match status" value="1"/>
</dbReference>
<dbReference type="KEGG" id="atl:Athai_31810"/>
<dbReference type="GO" id="GO:0004497">
    <property type="term" value="F:monooxygenase activity"/>
    <property type="evidence" value="ECO:0007669"/>
    <property type="project" value="UniProtKB-KW"/>
</dbReference>
<accession>A0A7R7HY37</accession>
<name>A0A7R7HY37_9ACTN</name>
<dbReference type="PRINTS" id="PR00359">
    <property type="entry name" value="BP450"/>
</dbReference>
<evidence type="ECO:0000256" key="4">
    <source>
        <dbReference type="ARBA" id="ARBA00023002"/>
    </source>
</evidence>
<evidence type="ECO:0000256" key="1">
    <source>
        <dbReference type="ARBA" id="ARBA00010617"/>
    </source>
</evidence>
<keyword evidence="4 7" id="KW-0560">Oxidoreductase</keyword>
<evidence type="ECO:0000313" key="9">
    <source>
        <dbReference type="Proteomes" id="UP000611640"/>
    </source>
</evidence>
<evidence type="ECO:0000256" key="2">
    <source>
        <dbReference type="ARBA" id="ARBA00022617"/>
    </source>
</evidence>
<protein>
    <submittedName>
        <fullName evidence="8">Cytochrome P450</fullName>
    </submittedName>
</protein>
<keyword evidence="2 7" id="KW-0349">Heme</keyword>
<evidence type="ECO:0000256" key="5">
    <source>
        <dbReference type="ARBA" id="ARBA00023004"/>
    </source>
</evidence>
<dbReference type="PRINTS" id="PR00385">
    <property type="entry name" value="P450"/>
</dbReference>
<dbReference type="AlphaFoldDB" id="A0A7R7HY37"/>
<evidence type="ECO:0000313" key="8">
    <source>
        <dbReference type="EMBL" id="BCJ35678.1"/>
    </source>
</evidence>
<organism evidence="8 9">
    <name type="scientific">Actinocatenispora thailandica</name>
    <dbReference type="NCBI Taxonomy" id="227318"/>
    <lineage>
        <taxon>Bacteria</taxon>
        <taxon>Bacillati</taxon>
        <taxon>Actinomycetota</taxon>
        <taxon>Actinomycetes</taxon>
        <taxon>Micromonosporales</taxon>
        <taxon>Micromonosporaceae</taxon>
        <taxon>Actinocatenispora</taxon>
    </lineage>
</organism>
<dbReference type="PROSITE" id="PS00086">
    <property type="entry name" value="CYTOCHROME_P450"/>
    <property type="match status" value="1"/>
</dbReference>
<keyword evidence="5 7" id="KW-0408">Iron</keyword>
<dbReference type="GO" id="GO:0005506">
    <property type="term" value="F:iron ion binding"/>
    <property type="evidence" value="ECO:0007669"/>
    <property type="project" value="InterPro"/>
</dbReference>
<reference evidence="8 9" key="1">
    <citation type="submission" date="2020-08" db="EMBL/GenBank/DDBJ databases">
        <title>Whole genome shotgun sequence of Actinocatenispora thailandica NBRC 105041.</title>
        <authorList>
            <person name="Komaki H."/>
            <person name="Tamura T."/>
        </authorList>
    </citation>
    <scope>NUCLEOTIDE SEQUENCE [LARGE SCALE GENOMIC DNA]</scope>
    <source>
        <strain evidence="8 9">NBRC 105041</strain>
    </source>
</reference>
<dbReference type="GO" id="GO:0020037">
    <property type="term" value="F:heme binding"/>
    <property type="evidence" value="ECO:0007669"/>
    <property type="project" value="InterPro"/>
</dbReference>
<dbReference type="InterPro" id="IPR017972">
    <property type="entry name" value="Cyt_P450_CS"/>
</dbReference>
<dbReference type="FunFam" id="1.10.630.10:FF:000018">
    <property type="entry name" value="Cytochrome P450 monooxygenase"/>
    <property type="match status" value="1"/>
</dbReference>
<dbReference type="GO" id="GO:0016705">
    <property type="term" value="F:oxidoreductase activity, acting on paired donors, with incorporation or reduction of molecular oxygen"/>
    <property type="evidence" value="ECO:0007669"/>
    <property type="project" value="InterPro"/>
</dbReference>
<comment type="similarity">
    <text evidence="1 7">Belongs to the cytochrome P450 family.</text>
</comment>
<dbReference type="Pfam" id="PF00067">
    <property type="entry name" value="p450"/>
    <property type="match status" value="1"/>
</dbReference>
<dbReference type="PANTHER" id="PTHR46696">
    <property type="entry name" value="P450, PUTATIVE (EUROFUNG)-RELATED"/>
    <property type="match status" value="1"/>
</dbReference>
<dbReference type="GO" id="GO:0017000">
    <property type="term" value="P:antibiotic biosynthetic process"/>
    <property type="evidence" value="ECO:0007669"/>
    <property type="project" value="UniProtKB-ARBA"/>
</dbReference>
<dbReference type="EMBL" id="AP023355">
    <property type="protein sequence ID" value="BCJ35678.1"/>
    <property type="molecule type" value="Genomic_DNA"/>
</dbReference>